<comment type="function">
    <text evidence="8">This protein is part of the stalk that links CF(0) to CF(1). It either transmits conformational changes from CF(0) to CF(1) or is implicated in proton conduction.</text>
</comment>
<protein>
    <recommendedName>
        <fullName evidence="8">ATP synthase subunit delta</fullName>
    </recommendedName>
    <alternativeName>
        <fullName evidence="8">ATP synthase F(1) sector subunit delta</fullName>
    </alternativeName>
    <alternativeName>
        <fullName evidence="8">F-type ATPase subunit delta</fullName>
        <shortName evidence="8">F-ATPase subunit delta</shortName>
    </alternativeName>
</protein>
<dbReference type="Proteomes" id="UP000034156">
    <property type="component" value="Chromosome"/>
</dbReference>
<dbReference type="HAMAP" id="MF_01416">
    <property type="entry name" value="ATP_synth_delta_bact"/>
    <property type="match status" value="1"/>
</dbReference>
<dbReference type="PATRIC" id="fig|44574.3.peg.378"/>
<dbReference type="AlphaFoldDB" id="A0A0F7KB62"/>
<dbReference type="NCBIfam" id="NF004402">
    <property type="entry name" value="PRK05758.2-2"/>
    <property type="match status" value="1"/>
</dbReference>
<keyword evidence="8" id="KW-1003">Cell membrane</keyword>
<dbReference type="EMBL" id="VNHT01000014">
    <property type="protein sequence ID" value="TYP90191.1"/>
    <property type="molecule type" value="Genomic_DNA"/>
</dbReference>
<keyword evidence="6 8" id="KW-0139">CF(1)</keyword>
<dbReference type="Proteomes" id="UP000324176">
    <property type="component" value="Unassembled WGS sequence"/>
</dbReference>
<dbReference type="RefSeq" id="WP_046848904.1">
    <property type="nucleotide sequence ID" value="NZ_CBDIPD010000086.1"/>
</dbReference>
<proteinExistence type="inferred from homology"/>
<dbReference type="GO" id="GO:0005886">
    <property type="term" value="C:plasma membrane"/>
    <property type="evidence" value="ECO:0007669"/>
    <property type="project" value="UniProtKB-SubCell"/>
</dbReference>
<sequence length="178" mass="19642">MAEEITIARPYAEAVFKLAKEKNALSSWSDMLNALTEVTTIEQIRTLISDPGVPANKLAEIILEVCENKLDSDGRNLVNLLIENNRLDVLPQLSALYEQLKAQFEEILEANIISAYAISDSQLEKLVSVLENKFKCKIKAKVNIDPELIGGVKIVIGDEVIDSSVRGKLETMSVALKS</sequence>
<keyword evidence="2 8" id="KW-0813">Transport</keyword>
<organism evidence="9 11">
    <name type="scientific">Nitrosomonas communis</name>
    <dbReference type="NCBI Taxonomy" id="44574"/>
    <lineage>
        <taxon>Bacteria</taxon>
        <taxon>Pseudomonadati</taxon>
        <taxon>Pseudomonadota</taxon>
        <taxon>Betaproteobacteria</taxon>
        <taxon>Nitrosomonadales</taxon>
        <taxon>Nitrosomonadaceae</taxon>
        <taxon>Nitrosomonas</taxon>
    </lineage>
</organism>
<comment type="subcellular location">
    <subcellularLocation>
        <location evidence="8">Cell membrane</location>
        <topology evidence="8">Peripheral membrane protein</topology>
    </subcellularLocation>
    <subcellularLocation>
        <location evidence="1">Membrane</location>
    </subcellularLocation>
</comment>
<evidence type="ECO:0000256" key="1">
    <source>
        <dbReference type="ARBA" id="ARBA00004370"/>
    </source>
</evidence>
<gene>
    <name evidence="8" type="primary">atpH</name>
    <name evidence="9" type="ORF">AAW31_01630</name>
    <name evidence="10" type="ORF">BCL69_101420</name>
</gene>
<dbReference type="NCBIfam" id="TIGR01145">
    <property type="entry name" value="ATP_synt_delta"/>
    <property type="match status" value="1"/>
</dbReference>
<reference evidence="11" key="1">
    <citation type="submission" date="2015-05" db="EMBL/GenBank/DDBJ databases">
        <title>Draft genome of Nitrosomonas communis strain Nm2.</title>
        <authorList>
            <person name="Kozlowski J.A."/>
            <person name="Kits K.D."/>
            <person name="Stein L.Y."/>
        </authorList>
    </citation>
    <scope>NUCLEOTIDE SEQUENCE [LARGE SCALE GENOMIC DNA]</scope>
    <source>
        <strain evidence="11">Nm2</strain>
    </source>
</reference>
<keyword evidence="11" id="KW-1185">Reference proteome</keyword>
<dbReference type="GO" id="GO:0046933">
    <property type="term" value="F:proton-transporting ATP synthase activity, rotational mechanism"/>
    <property type="evidence" value="ECO:0007669"/>
    <property type="project" value="UniProtKB-UniRule"/>
</dbReference>
<evidence type="ECO:0000256" key="8">
    <source>
        <dbReference type="HAMAP-Rule" id="MF_01416"/>
    </source>
</evidence>
<evidence type="ECO:0000313" key="10">
    <source>
        <dbReference type="EMBL" id="TYP90191.1"/>
    </source>
</evidence>
<evidence type="ECO:0000256" key="3">
    <source>
        <dbReference type="ARBA" id="ARBA00022781"/>
    </source>
</evidence>
<dbReference type="SUPFAM" id="SSF47928">
    <property type="entry name" value="N-terminal domain of the delta subunit of the F1F0-ATP synthase"/>
    <property type="match status" value="1"/>
</dbReference>
<evidence type="ECO:0000256" key="4">
    <source>
        <dbReference type="ARBA" id="ARBA00023065"/>
    </source>
</evidence>
<evidence type="ECO:0000313" key="12">
    <source>
        <dbReference type="Proteomes" id="UP000324176"/>
    </source>
</evidence>
<keyword evidence="3 8" id="KW-0375">Hydrogen ion transport</keyword>
<comment type="similarity">
    <text evidence="8">Belongs to the ATPase delta chain family.</text>
</comment>
<dbReference type="Pfam" id="PF00213">
    <property type="entry name" value="OSCP"/>
    <property type="match status" value="1"/>
</dbReference>
<keyword evidence="4 8" id="KW-0406">Ion transport</keyword>
<evidence type="ECO:0000256" key="7">
    <source>
        <dbReference type="ARBA" id="ARBA00023310"/>
    </source>
</evidence>
<evidence type="ECO:0000313" key="11">
    <source>
        <dbReference type="Proteomes" id="UP000034156"/>
    </source>
</evidence>
<dbReference type="InterPro" id="IPR026015">
    <property type="entry name" value="ATP_synth_OSCP/delta_N_sf"/>
</dbReference>
<dbReference type="InterPro" id="IPR000711">
    <property type="entry name" value="ATPase_OSCP/dsu"/>
</dbReference>
<dbReference type="PRINTS" id="PR00125">
    <property type="entry name" value="ATPASEDELTA"/>
</dbReference>
<dbReference type="KEGG" id="nco:AAW31_01630"/>
<name>A0A0F7KB62_9PROT</name>
<comment type="function">
    <text evidence="8">F(1)F(0) ATP synthase produces ATP from ADP in the presence of a proton or sodium gradient. F-type ATPases consist of two structural domains, F(1) containing the extramembraneous catalytic core and F(0) containing the membrane proton channel, linked together by a central stalk and a peripheral stalk. During catalysis, ATP synthesis in the catalytic domain of F(1) is coupled via a rotary mechanism of the central stalk subunits to proton translocation.</text>
</comment>
<dbReference type="EMBL" id="CP011451">
    <property type="protein sequence ID" value="AKH36801.1"/>
    <property type="molecule type" value="Genomic_DNA"/>
</dbReference>
<evidence type="ECO:0000256" key="5">
    <source>
        <dbReference type="ARBA" id="ARBA00023136"/>
    </source>
</evidence>
<evidence type="ECO:0000256" key="6">
    <source>
        <dbReference type="ARBA" id="ARBA00023196"/>
    </source>
</evidence>
<dbReference type="PANTHER" id="PTHR11910">
    <property type="entry name" value="ATP SYNTHASE DELTA CHAIN"/>
    <property type="match status" value="1"/>
</dbReference>
<keyword evidence="5 8" id="KW-0472">Membrane</keyword>
<reference evidence="10 12" key="3">
    <citation type="submission" date="2019-07" db="EMBL/GenBank/DDBJ databases">
        <title>Active sludge and wastewater microbial communities from Klosterneuburg, Austria.</title>
        <authorList>
            <person name="Wagner M."/>
        </authorList>
    </citation>
    <scope>NUCLEOTIDE SEQUENCE [LARGE SCALE GENOMIC DNA]</scope>
    <source>
        <strain evidence="10 12">Nm2</strain>
    </source>
</reference>
<keyword evidence="7 8" id="KW-0066">ATP synthesis</keyword>
<evidence type="ECO:0000256" key="2">
    <source>
        <dbReference type="ARBA" id="ARBA00022448"/>
    </source>
</evidence>
<reference evidence="9 11" key="2">
    <citation type="journal article" date="2016" name="Genome Announc.">
        <title>Genome Sequence of Nitrosomonas communis Strain Nm2, a Mesophilic Ammonia-Oxidizing Bacterium Isolated from Mediterranean Soil.</title>
        <authorList>
            <person name="Kozlowski J.A."/>
            <person name="Kits K.D."/>
            <person name="Stein L.Y."/>
        </authorList>
    </citation>
    <scope>NUCLEOTIDE SEQUENCE [LARGE SCALE GENOMIC DNA]</scope>
    <source>
        <strain evidence="9 11">Nm2</strain>
    </source>
</reference>
<evidence type="ECO:0000313" key="9">
    <source>
        <dbReference type="EMBL" id="AKH36801.1"/>
    </source>
</evidence>
<dbReference type="GO" id="GO:0045259">
    <property type="term" value="C:proton-transporting ATP synthase complex"/>
    <property type="evidence" value="ECO:0007669"/>
    <property type="project" value="UniProtKB-KW"/>
</dbReference>
<dbReference type="OrthoDB" id="9816221at2"/>
<accession>A0A0F7KB62</accession>
<dbReference type="Gene3D" id="1.10.520.20">
    <property type="entry name" value="N-terminal domain of the delta subunit of the F1F0-ATP synthase"/>
    <property type="match status" value="1"/>
</dbReference>